<gene>
    <name evidence="1" type="ORF">AAY42_17845</name>
</gene>
<dbReference type="OrthoDB" id="9765926at2"/>
<dbReference type="STRING" id="346185.AAY42_17845"/>
<organism evidence="1 2">
    <name type="scientific">Flagellimonas eckloniae</name>
    <dbReference type="NCBI Taxonomy" id="346185"/>
    <lineage>
        <taxon>Bacteria</taxon>
        <taxon>Pseudomonadati</taxon>
        <taxon>Bacteroidota</taxon>
        <taxon>Flavobacteriia</taxon>
        <taxon>Flavobacteriales</taxon>
        <taxon>Flavobacteriaceae</taxon>
        <taxon>Flagellimonas</taxon>
    </lineage>
</organism>
<keyword evidence="2" id="KW-1185">Reference proteome</keyword>
<dbReference type="AlphaFoldDB" id="A0A0Q1CKI4"/>
<accession>A0A0Q1CKI4</accession>
<name>A0A0Q1CKI4_9FLAO</name>
<evidence type="ECO:0000313" key="2">
    <source>
        <dbReference type="Proteomes" id="UP000050827"/>
    </source>
</evidence>
<proteinExistence type="predicted"/>
<reference evidence="1 2" key="1">
    <citation type="submission" date="2015-04" db="EMBL/GenBank/DDBJ databases">
        <title>Complete genome of flavobacterium.</title>
        <authorList>
            <person name="Kwon Y.M."/>
            <person name="Kim S.-J."/>
        </authorList>
    </citation>
    <scope>NUCLEOTIDE SEQUENCE [LARGE SCALE GENOMIC DNA]</scope>
    <source>
        <strain evidence="1 2">DK169</strain>
    </source>
</reference>
<dbReference type="EMBL" id="LCTZ01000002">
    <property type="protein sequence ID" value="KQC31526.1"/>
    <property type="molecule type" value="Genomic_DNA"/>
</dbReference>
<dbReference type="RefSeq" id="WP_055397647.1">
    <property type="nucleotide sequence ID" value="NZ_LCTZ01000002.1"/>
</dbReference>
<protein>
    <submittedName>
        <fullName evidence="1">Uncharacterized protein</fullName>
    </submittedName>
</protein>
<evidence type="ECO:0000313" key="1">
    <source>
        <dbReference type="EMBL" id="KQC31526.1"/>
    </source>
</evidence>
<sequence>MKLKDPIDNFPSQTQETIYARISSGNSCYEIASFIVNLRQISFEASLEEEYMICVDEEGFPIGDLPVLDTGLSTIDYSFTWY</sequence>
<dbReference type="Proteomes" id="UP000050827">
    <property type="component" value="Unassembled WGS sequence"/>
</dbReference>
<comment type="caution">
    <text evidence="1">The sequence shown here is derived from an EMBL/GenBank/DDBJ whole genome shotgun (WGS) entry which is preliminary data.</text>
</comment>